<organism evidence="1 2">
    <name type="scientific">Winogradskyella luteola</name>
    <dbReference type="NCBI Taxonomy" id="2828330"/>
    <lineage>
        <taxon>Bacteria</taxon>
        <taxon>Pseudomonadati</taxon>
        <taxon>Bacteroidota</taxon>
        <taxon>Flavobacteriia</taxon>
        <taxon>Flavobacteriales</taxon>
        <taxon>Flavobacteriaceae</taxon>
        <taxon>Winogradskyella</taxon>
    </lineage>
</organism>
<sequence>MKKLTSIFLFAIVFVSCKNEVKVKSTEIETVTKEDITTSIYPESITKVFDAHGGIDNWNKMKTLSFTMEKPNGKEVTTTNLQTRAELIDTPTYTMGYDGNNLWVNEKDENEYKGNAKFYKGLMMYFYAMPFIIGDDGIIYEEVEPLIFEGKSYPGILISYEAEVGVSPDDQYVVYYNSETGQMEWLSYTVTFGKEGKSDNFKYIRYNDWQEINGLVLPKRISWYNYENNVPTELRNTIVFKDVMLSEKAPDDTIFKMPEGGKVIE</sequence>
<dbReference type="AlphaFoldDB" id="A0A9X1JPH8"/>
<protein>
    <recommendedName>
        <fullName evidence="3">Threonine synthase</fullName>
    </recommendedName>
</protein>
<dbReference type="Pfam" id="PF20113">
    <property type="entry name" value="DUF6503"/>
    <property type="match status" value="1"/>
</dbReference>
<keyword evidence="2" id="KW-1185">Reference proteome</keyword>
<evidence type="ECO:0000313" key="1">
    <source>
        <dbReference type="EMBL" id="MBV7267908.1"/>
    </source>
</evidence>
<dbReference type="RefSeq" id="WP_218544446.1">
    <property type="nucleotide sequence ID" value="NZ_JAGSPD010000001.1"/>
</dbReference>
<proteinExistence type="predicted"/>
<evidence type="ECO:0008006" key="3">
    <source>
        <dbReference type="Google" id="ProtNLM"/>
    </source>
</evidence>
<dbReference type="PROSITE" id="PS51257">
    <property type="entry name" value="PROKAR_LIPOPROTEIN"/>
    <property type="match status" value="1"/>
</dbReference>
<accession>A0A9X1JPH8</accession>
<name>A0A9X1JPH8_9FLAO</name>
<dbReference type="EMBL" id="JAGSPD010000001">
    <property type="protein sequence ID" value="MBV7267908.1"/>
    <property type="molecule type" value="Genomic_DNA"/>
</dbReference>
<evidence type="ECO:0000313" key="2">
    <source>
        <dbReference type="Proteomes" id="UP001138894"/>
    </source>
</evidence>
<dbReference type="Proteomes" id="UP001138894">
    <property type="component" value="Unassembled WGS sequence"/>
</dbReference>
<gene>
    <name evidence="1" type="ORF">KCG49_01735</name>
</gene>
<comment type="caution">
    <text evidence="1">The sequence shown here is derived from an EMBL/GenBank/DDBJ whole genome shotgun (WGS) entry which is preliminary data.</text>
</comment>
<dbReference type="InterPro" id="IPR045444">
    <property type="entry name" value="DUF6503"/>
</dbReference>
<reference evidence="1" key="1">
    <citation type="submission" date="2021-04" db="EMBL/GenBank/DDBJ databases">
        <authorList>
            <person name="Pira H."/>
            <person name="Risdian C."/>
            <person name="Wink J."/>
        </authorList>
    </citation>
    <scope>NUCLEOTIDE SEQUENCE</scope>
    <source>
        <strain evidence="1">WHY3</strain>
    </source>
</reference>